<dbReference type="Gene3D" id="2.60.40.1120">
    <property type="entry name" value="Carboxypeptidase-like, regulatory domain"/>
    <property type="match status" value="1"/>
</dbReference>
<dbReference type="InterPro" id="IPR006664">
    <property type="entry name" value="OMP_bac"/>
</dbReference>
<proteinExistence type="predicted"/>
<dbReference type="OrthoDB" id="9809364at2"/>
<dbReference type="Pfam" id="PF00691">
    <property type="entry name" value="OmpA"/>
    <property type="match status" value="1"/>
</dbReference>
<dbReference type="InterPro" id="IPR019734">
    <property type="entry name" value="TPR_rpt"/>
</dbReference>
<dbReference type="Proteomes" id="UP000298340">
    <property type="component" value="Unassembled WGS sequence"/>
</dbReference>
<evidence type="ECO:0000259" key="7">
    <source>
        <dbReference type="PROSITE" id="PS51123"/>
    </source>
</evidence>
<dbReference type="EMBL" id="SLWA01000001">
    <property type="protein sequence ID" value="TCN60512.1"/>
    <property type="molecule type" value="Genomic_DNA"/>
</dbReference>
<name>A0A4Y7UHJ6_9FLAO</name>
<dbReference type="InterPro" id="IPR006665">
    <property type="entry name" value="OmpA-like"/>
</dbReference>
<evidence type="ECO:0000256" key="1">
    <source>
        <dbReference type="ARBA" id="ARBA00004442"/>
    </source>
</evidence>
<dbReference type="Gene3D" id="1.25.40.10">
    <property type="entry name" value="Tetratricopeptide repeat domain"/>
    <property type="match status" value="1"/>
</dbReference>
<dbReference type="Pfam" id="PF07676">
    <property type="entry name" value="PD40"/>
    <property type="match status" value="2"/>
</dbReference>
<keyword evidence="9" id="KW-0969">Cilium</keyword>
<dbReference type="InterPro" id="IPR036737">
    <property type="entry name" value="OmpA-like_sf"/>
</dbReference>
<dbReference type="InterPro" id="IPR011042">
    <property type="entry name" value="6-blade_b-propeller_TolB-like"/>
</dbReference>
<dbReference type="PANTHER" id="PTHR30329:SF21">
    <property type="entry name" value="LIPOPROTEIN YIAD-RELATED"/>
    <property type="match status" value="1"/>
</dbReference>
<keyword evidence="3" id="KW-0998">Cell outer membrane</keyword>
<evidence type="ECO:0000256" key="4">
    <source>
        <dbReference type="PROSITE-ProRule" id="PRU00339"/>
    </source>
</evidence>
<reference evidence="8 10" key="1">
    <citation type="journal article" date="2015" name="Stand. Genomic Sci.">
        <title>Genomic Encyclopedia of Bacterial and Archaeal Type Strains, Phase III: the genomes of soil and plant-associated and newly described type strains.</title>
        <authorList>
            <person name="Whitman W.B."/>
            <person name="Woyke T."/>
            <person name="Klenk H.P."/>
            <person name="Zhou Y."/>
            <person name="Lilburn T.G."/>
            <person name="Beck B.J."/>
            <person name="De Vos P."/>
            <person name="Vandamme P."/>
            <person name="Eisen J.A."/>
            <person name="Garrity G."/>
            <person name="Hugenholtz P."/>
            <person name="Kyrpides N.C."/>
        </authorList>
    </citation>
    <scope>NUCLEOTIDE SEQUENCE [LARGE SCALE GENOMIC DNA]</scope>
    <source>
        <strain evidence="8 10">P5626</strain>
    </source>
</reference>
<dbReference type="Gene3D" id="3.30.1330.60">
    <property type="entry name" value="OmpA-like domain"/>
    <property type="match status" value="1"/>
</dbReference>
<evidence type="ECO:0000313" key="8">
    <source>
        <dbReference type="EMBL" id="TCN60512.1"/>
    </source>
</evidence>
<keyword evidence="6" id="KW-0732">Signal</keyword>
<dbReference type="PRINTS" id="PR01021">
    <property type="entry name" value="OMPADOMAIN"/>
</dbReference>
<dbReference type="GO" id="GO:0009279">
    <property type="term" value="C:cell outer membrane"/>
    <property type="evidence" value="ECO:0007669"/>
    <property type="project" value="UniProtKB-SubCell"/>
</dbReference>
<feature type="domain" description="OmpA-like" evidence="7">
    <location>
        <begin position="546"/>
        <end position="667"/>
    </location>
</feature>
<comment type="subcellular location">
    <subcellularLocation>
        <location evidence="1">Cell outer membrane</location>
    </subcellularLocation>
</comment>
<feature type="signal peptide" evidence="6">
    <location>
        <begin position="1"/>
        <end position="21"/>
    </location>
</feature>
<evidence type="ECO:0000256" key="2">
    <source>
        <dbReference type="ARBA" id="ARBA00023136"/>
    </source>
</evidence>
<feature type="repeat" description="TPR" evidence="4">
    <location>
        <begin position="56"/>
        <end position="89"/>
    </location>
</feature>
<evidence type="ECO:0000256" key="5">
    <source>
        <dbReference type="PROSITE-ProRule" id="PRU00473"/>
    </source>
</evidence>
<dbReference type="PROSITE" id="PS51123">
    <property type="entry name" value="OMPA_2"/>
    <property type="match status" value="1"/>
</dbReference>
<organism evidence="9 11">
    <name type="scientific">Flavobacterium circumlabens</name>
    <dbReference type="NCBI Taxonomy" id="2133765"/>
    <lineage>
        <taxon>Bacteria</taxon>
        <taxon>Pseudomonadati</taxon>
        <taxon>Bacteroidota</taxon>
        <taxon>Flavobacteriia</taxon>
        <taxon>Flavobacteriales</taxon>
        <taxon>Flavobacteriaceae</taxon>
        <taxon>Flavobacterium</taxon>
    </lineage>
</organism>
<evidence type="ECO:0000313" key="10">
    <source>
        <dbReference type="Proteomes" id="UP000295270"/>
    </source>
</evidence>
<dbReference type="PANTHER" id="PTHR30329">
    <property type="entry name" value="STATOR ELEMENT OF FLAGELLAR MOTOR COMPLEX"/>
    <property type="match status" value="1"/>
</dbReference>
<dbReference type="RefSeq" id="WP_132031635.1">
    <property type="nucleotide sequence ID" value="NZ_QWDN01000001.1"/>
</dbReference>
<sequence>MKIKNLAYSFLFFCFLFNANAQTGSIKKADKKYDSYAYADAAKAYEKLIKKGYKDERILQRLANSYYFTGDLQQALQYYDELFLLNDTQDADYVFRYSQCLKADGNYTKSDQVLEKFSQKAPSDQRAILFSRNRNYLEDIKTNSGRFEIADAGINSKDSDYGSTVLNDKLVFTSARDTGSIVKKSFKWTNKSISTLYAVEMMPDGSIGETMFFHKKNLSTNLNQSTPVFTKDGRTMYFTRNNSVNGKRRENENKVSFLKLYKASLVNEEWINVEELPFNSDQYSVAHPALSVDEKTLYFTSDMPGTLGQSDLFKVSILANGTFGKPENLGSEINTEGRETFPFVSADNELYFASDGRPGLGGLDVFVSRINKEGTFEEVQNVGEPINSRQDDFAFVINSKNRNGFFSSNREGGHGLDDVYRFTEIRKLICEQELSGTITDAETKENLSGVALILFDETRQNSLEAVSDQHGNYVFPNVKCGKKYFIKTSKTDYEIKEAPISIKKESGKTTFMIALEKKAKPIVAKTIEVKKIKINAVTLKPIAVGTDLAKLLNIPMNFFDLGKATIKKTSEPQLQKLVDVLKQYPTIKLDIRSHTDSRQSASNNMILSEKRAQSTKDWLVQKGIDGSRLAPKGFGETQLVNKCADGVKCTEKQHQQNRRSEFIITNL</sequence>
<gene>
    <name evidence="9" type="ORF">D0809_01295</name>
    <name evidence="8" type="ORF">EV142_10178</name>
</gene>
<feature type="chain" id="PRO_5043204954" evidence="6">
    <location>
        <begin position="22"/>
        <end position="667"/>
    </location>
</feature>
<dbReference type="SUPFAM" id="SSF49478">
    <property type="entry name" value="Cna protein B-type domain"/>
    <property type="match status" value="1"/>
</dbReference>
<keyword evidence="4" id="KW-0802">TPR repeat</keyword>
<keyword evidence="9" id="KW-0966">Cell projection</keyword>
<dbReference type="AlphaFoldDB" id="A0A4Y7UHJ6"/>
<dbReference type="InterPro" id="IPR050330">
    <property type="entry name" value="Bact_OuterMem_StrucFunc"/>
</dbReference>
<dbReference type="SUPFAM" id="SSF103088">
    <property type="entry name" value="OmpA-like"/>
    <property type="match status" value="1"/>
</dbReference>
<dbReference type="SUPFAM" id="SSF82171">
    <property type="entry name" value="DPP6 N-terminal domain-like"/>
    <property type="match status" value="1"/>
</dbReference>
<dbReference type="EMBL" id="QWDN01000001">
    <property type="protein sequence ID" value="TEB45671.1"/>
    <property type="molecule type" value="Genomic_DNA"/>
</dbReference>
<evidence type="ECO:0000313" key="9">
    <source>
        <dbReference type="EMBL" id="TEB45671.1"/>
    </source>
</evidence>
<dbReference type="SUPFAM" id="SSF48452">
    <property type="entry name" value="TPR-like"/>
    <property type="match status" value="1"/>
</dbReference>
<reference evidence="8" key="3">
    <citation type="submission" date="2019-03" db="EMBL/GenBank/DDBJ databases">
        <authorList>
            <person name="Whitman W."/>
            <person name="Huntemann M."/>
            <person name="Clum A."/>
            <person name="Pillay M."/>
            <person name="Palaniappan K."/>
            <person name="Varghese N."/>
            <person name="Mikhailova N."/>
            <person name="Stamatis D."/>
            <person name="Reddy T."/>
            <person name="Daum C."/>
            <person name="Shapiro N."/>
            <person name="Ivanova N."/>
            <person name="Kyrpides N."/>
            <person name="Woyke T."/>
        </authorList>
    </citation>
    <scope>NUCLEOTIDE SEQUENCE</scope>
    <source>
        <strain evidence="8">P5626</strain>
    </source>
</reference>
<evidence type="ECO:0000313" key="11">
    <source>
        <dbReference type="Proteomes" id="UP000298340"/>
    </source>
</evidence>
<dbReference type="Gene3D" id="2.120.10.30">
    <property type="entry name" value="TolB, C-terminal domain"/>
    <property type="match status" value="1"/>
</dbReference>
<keyword evidence="9" id="KW-0282">Flagellum</keyword>
<evidence type="ECO:0000256" key="6">
    <source>
        <dbReference type="SAM" id="SignalP"/>
    </source>
</evidence>
<dbReference type="PROSITE" id="PS50005">
    <property type="entry name" value="TPR"/>
    <property type="match status" value="1"/>
</dbReference>
<dbReference type="Proteomes" id="UP000295270">
    <property type="component" value="Unassembled WGS sequence"/>
</dbReference>
<evidence type="ECO:0000256" key="3">
    <source>
        <dbReference type="ARBA" id="ARBA00023237"/>
    </source>
</evidence>
<dbReference type="InterPro" id="IPR011659">
    <property type="entry name" value="WD40"/>
</dbReference>
<keyword evidence="10" id="KW-1185">Reference proteome</keyword>
<keyword evidence="2 5" id="KW-0472">Membrane</keyword>
<dbReference type="CDD" id="cd07185">
    <property type="entry name" value="OmpA_C-like"/>
    <property type="match status" value="1"/>
</dbReference>
<protein>
    <submittedName>
        <fullName evidence="9">Flagellar motor protein MotB</fullName>
    </submittedName>
    <submittedName>
        <fullName evidence="8">WD40 repeat protein</fullName>
    </submittedName>
</protein>
<dbReference type="InterPro" id="IPR011990">
    <property type="entry name" value="TPR-like_helical_dom_sf"/>
</dbReference>
<reference evidence="9 11" key="2">
    <citation type="journal article" date="2018" name="Syst. Appl. Microbiol.">
        <title>Flavobacterium circumlabens sp. nov. and Flavobacterium cupreum sp. nov., two psychrotrophic species isolated from Antarctic environmental samples.</title>
        <authorList>
            <person name="Kralova S."/>
            <person name="Busse H.J."/>
            <person name="Svec P."/>
            <person name="Maslanova I."/>
            <person name="Stankova E."/>
            <person name="Bartak M."/>
            <person name="Sedlacek I."/>
        </authorList>
    </citation>
    <scope>NUCLEOTIDE SEQUENCE [LARGE SCALE GENOMIC DNA]</scope>
    <source>
        <strain evidence="9 11">CCM 8828</strain>
    </source>
</reference>
<comment type="caution">
    <text evidence="9">The sequence shown here is derived from an EMBL/GenBank/DDBJ whole genome shotgun (WGS) entry which is preliminary data.</text>
</comment>
<accession>A0A4Y7UHJ6</accession>